<evidence type="ECO:0008006" key="3">
    <source>
        <dbReference type="Google" id="ProtNLM"/>
    </source>
</evidence>
<dbReference type="SUPFAM" id="SSF49899">
    <property type="entry name" value="Concanavalin A-like lectins/glucanases"/>
    <property type="match status" value="1"/>
</dbReference>
<name>A0A263BS42_9BACI</name>
<proteinExistence type="predicted"/>
<dbReference type="RefSeq" id="WP_094925593.1">
    <property type="nucleotide sequence ID" value="NZ_NPIA01000006.1"/>
</dbReference>
<organism evidence="1 2">
    <name type="scientific">Lottiidibacillus patelloidae</name>
    <dbReference type="NCBI Taxonomy" id="2670334"/>
    <lineage>
        <taxon>Bacteria</taxon>
        <taxon>Bacillati</taxon>
        <taxon>Bacillota</taxon>
        <taxon>Bacilli</taxon>
        <taxon>Bacillales</taxon>
        <taxon>Bacillaceae</taxon>
        <taxon>Lottiidibacillus</taxon>
    </lineage>
</organism>
<dbReference type="Gene3D" id="2.60.120.200">
    <property type="match status" value="1"/>
</dbReference>
<evidence type="ECO:0000313" key="2">
    <source>
        <dbReference type="Proteomes" id="UP000217083"/>
    </source>
</evidence>
<accession>A0A263BS42</accession>
<comment type="caution">
    <text evidence="1">The sequence shown here is derived from an EMBL/GenBank/DDBJ whole genome shotgun (WGS) entry which is preliminary data.</text>
</comment>
<reference evidence="1 2" key="2">
    <citation type="submission" date="2017-09" db="EMBL/GenBank/DDBJ databases">
        <title>Bacillus patelloidae sp. nov., isolated from the intestinal tract of a marine limpet.</title>
        <authorList>
            <person name="Liu R."/>
            <person name="Dong C."/>
            <person name="Shao Z."/>
        </authorList>
    </citation>
    <scope>NUCLEOTIDE SEQUENCE [LARGE SCALE GENOMIC DNA]</scope>
    <source>
        <strain evidence="1 2">SA5d-4</strain>
    </source>
</reference>
<dbReference type="Pfam" id="PF13385">
    <property type="entry name" value="Laminin_G_3"/>
    <property type="match status" value="1"/>
</dbReference>
<dbReference type="Pfam" id="PF12389">
    <property type="entry name" value="Peptidase_M73"/>
    <property type="match status" value="1"/>
</dbReference>
<reference evidence="2" key="1">
    <citation type="submission" date="2017-08" db="EMBL/GenBank/DDBJ databases">
        <authorList>
            <person name="Huang Z."/>
        </authorList>
    </citation>
    <scope>NUCLEOTIDE SEQUENCE [LARGE SCALE GENOMIC DNA]</scope>
    <source>
        <strain evidence="2">SA5d-4</strain>
    </source>
</reference>
<dbReference type="AlphaFoldDB" id="A0A263BS42"/>
<dbReference type="Proteomes" id="UP000217083">
    <property type="component" value="Unassembled WGS sequence"/>
</dbReference>
<evidence type="ECO:0000313" key="1">
    <source>
        <dbReference type="EMBL" id="OZM56541.1"/>
    </source>
</evidence>
<keyword evidence="2" id="KW-1185">Reference proteome</keyword>
<dbReference type="InterPro" id="IPR022121">
    <property type="entry name" value="Peptidase_M73_camelysin"/>
</dbReference>
<gene>
    <name evidence="1" type="ORF">CIB95_12275</name>
</gene>
<sequence>MFKEKVVIAFLALTFGMVLTIAGTQAFLKDSKSVSNSLSTGTLEVNLDKESDGTTGTNYFINLTNIKPGDSGSEIIKVTNSGTLKARVDFNPTFSGLLLNGGDQSGSKGLSFLYKKSVDNGVTWTPFIPGDTNWLMDTNAEIWVKVIYDFPKDYDVPDQSFYQGKEVDLNITVNAEQVKNNPKPSDAQPEQTFIHALSFDGTNDEIEVQSDALKQYPLTLSAWVKPELRSDGTSFPNNVISNDRPGHHGNGFGVNVWNSGSEMNIEYENGFIFIDQNTFSFAADTWYHVAVVYDVVGTELLIKAYVDGNLIYTSDASDIQVPSILDASDFIAIGKHNDDANYSTKRYFKGAIRDVRVWNIAQSVTEVQVDMEAISTGSEPGLVHYWRLDDAGGRLINDIGSLGIQGSFVTDPVWYVE</sequence>
<dbReference type="InterPro" id="IPR013320">
    <property type="entry name" value="ConA-like_dom_sf"/>
</dbReference>
<protein>
    <recommendedName>
        <fullName evidence="3">LamG-like jellyroll fold domain-containing protein</fullName>
    </recommendedName>
</protein>
<dbReference type="EMBL" id="NPIA01000006">
    <property type="protein sequence ID" value="OZM56541.1"/>
    <property type="molecule type" value="Genomic_DNA"/>
</dbReference>